<proteinExistence type="predicted"/>
<feature type="transmembrane region" description="Helical" evidence="1">
    <location>
        <begin position="183"/>
        <end position="205"/>
    </location>
</feature>
<name>A0A6A6P0U1_9PEZI</name>
<feature type="transmembrane region" description="Helical" evidence="1">
    <location>
        <begin position="107"/>
        <end position="127"/>
    </location>
</feature>
<evidence type="ECO:0000259" key="2">
    <source>
        <dbReference type="Pfam" id="PF24800"/>
    </source>
</evidence>
<dbReference type="PANTHER" id="PTHR42109:SF2">
    <property type="entry name" value="INTEGRAL MEMBRANE PROTEIN"/>
    <property type="match status" value="1"/>
</dbReference>
<dbReference type="PANTHER" id="PTHR42109">
    <property type="entry name" value="UNPLACED GENOMIC SCAFFOLD UM_SCAF_CONTIG_1.265, WHOLE GENOME SHOTGUN SEQUENCE"/>
    <property type="match status" value="1"/>
</dbReference>
<feature type="transmembrane region" description="Helical" evidence="1">
    <location>
        <begin position="39"/>
        <end position="59"/>
    </location>
</feature>
<feature type="transmembrane region" description="Helical" evidence="1">
    <location>
        <begin position="65"/>
        <end position="87"/>
    </location>
</feature>
<dbReference type="OrthoDB" id="2560628at2759"/>
<feature type="transmembrane region" description="Helical" evidence="1">
    <location>
        <begin position="225"/>
        <end position="244"/>
    </location>
</feature>
<keyword evidence="4" id="KW-1185">Reference proteome</keyword>
<organism evidence="3 4">
    <name type="scientific">Lineolata rhizophorae</name>
    <dbReference type="NCBI Taxonomy" id="578093"/>
    <lineage>
        <taxon>Eukaryota</taxon>
        <taxon>Fungi</taxon>
        <taxon>Dikarya</taxon>
        <taxon>Ascomycota</taxon>
        <taxon>Pezizomycotina</taxon>
        <taxon>Dothideomycetes</taxon>
        <taxon>Dothideomycetes incertae sedis</taxon>
        <taxon>Lineolatales</taxon>
        <taxon>Lineolataceae</taxon>
        <taxon>Lineolata</taxon>
    </lineage>
</organism>
<gene>
    <name evidence="3" type="ORF">BDY21DRAFT_30704</name>
</gene>
<accession>A0A6A6P0U1</accession>
<evidence type="ECO:0000313" key="4">
    <source>
        <dbReference type="Proteomes" id="UP000799766"/>
    </source>
</evidence>
<evidence type="ECO:0000313" key="3">
    <source>
        <dbReference type="EMBL" id="KAF2457651.1"/>
    </source>
</evidence>
<dbReference type="AlphaFoldDB" id="A0A6A6P0U1"/>
<sequence length="278" mass="30134">MGLDQNGQLAAVVVAYFGVTFILSVFVCVRHGFARQQGWFYLALLSAVRIASGACEIAGEQDRDVSVLIAAGVLGSIGLIPLLLAALGLMTRVNDGMEDHHRMKPRYFSIMHLIGLVTLILSIYGGVKMGDSDNPANGGDDDESSKYRKVVSILLLVLYLLIVGLTVLCTIRLRHAFPGDRSLVFAVLAALPFLLVRVIYSIIVAFSNIGSDFYILDVNIWAKAFMQYTMEFIIVAFLVAAGFATDKVKKAAVGEAGPQYLPMGSRRHEGHSGQAQAH</sequence>
<dbReference type="Proteomes" id="UP000799766">
    <property type="component" value="Unassembled WGS sequence"/>
</dbReference>
<protein>
    <recommendedName>
        <fullName evidence="2">DUF7702 domain-containing protein</fullName>
    </recommendedName>
</protein>
<feature type="transmembrane region" description="Helical" evidence="1">
    <location>
        <begin position="6"/>
        <end position="27"/>
    </location>
</feature>
<dbReference type="Pfam" id="PF24800">
    <property type="entry name" value="DUF7702"/>
    <property type="match status" value="1"/>
</dbReference>
<reference evidence="3" key="1">
    <citation type="journal article" date="2020" name="Stud. Mycol.">
        <title>101 Dothideomycetes genomes: a test case for predicting lifestyles and emergence of pathogens.</title>
        <authorList>
            <person name="Haridas S."/>
            <person name="Albert R."/>
            <person name="Binder M."/>
            <person name="Bloem J."/>
            <person name="Labutti K."/>
            <person name="Salamov A."/>
            <person name="Andreopoulos B."/>
            <person name="Baker S."/>
            <person name="Barry K."/>
            <person name="Bills G."/>
            <person name="Bluhm B."/>
            <person name="Cannon C."/>
            <person name="Castanera R."/>
            <person name="Culley D."/>
            <person name="Daum C."/>
            <person name="Ezra D."/>
            <person name="Gonzalez J."/>
            <person name="Henrissat B."/>
            <person name="Kuo A."/>
            <person name="Liang C."/>
            <person name="Lipzen A."/>
            <person name="Lutzoni F."/>
            <person name="Magnuson J."/>
            <person name="Mondo S."/>
            <person name="Nolan M."/>
            <person name="Ohm R."/>
            <person name="Pangilinan J."/>
            <person name="Park H.-J."/>
            <person name="Ramirez L."/>
            <person name="Alfaro M."/>
            <person name="Sun H."/>
            <person name="Tritt A."/>
            <person name="Yoshinaga Y."/>
            <person name="Zwiers L.-H."/>
            <person name="Turgeon B."/>
            <person name="Goodwin S."/>
            <person name="Spatafora J."/>
            <person name="Crous P."/>
            <person name="Grigoriev I."/>
        </authorList>
    </citation>
    <scope>NUCLEOTIDE SEQUENCE</scope>
    <source>
        <strain evidence="3">ATCC 16933</strain>
    </source>
</reference>
<feature type="domain" description="DUF7702" evidence="2">
    <location>
        <begin position="4"/>
        <end position="247"/>
    </location>
</feature>
<dbReference type="EMBL" id="MU001680">
    <property type="protein sequence ID" value="KAF2457651.1"/>
    <property type="molecule type" value="Genomic_DNA"/>
</dbReference>
<evidence type="ECO:0000256" key="1">
    <source>
        <dbReference type="SAM" id="Phobius"/>
    </source>
</evidence>
<keyword evidence="1" id="KW-1133">Transmembrane helix</keyword>
<keyword evidence="1" id="KW-0812">Transmembrane</keyword>
<dbReference type="InterPro" id="IPR056119">
    <property type="entry name" value="DUF7702"/>
</dbReference>
<feature type="transmembrane region" description="Helical" evidence="1">
    <location>
        <begin position="147"/>
        <end position="171"/>
    </location>
</feature>
<keyword evidence="1" id="KW-0472">Membrane</keyword>